<evidence type="ECO:0000259" key="1">
    <source>
        <dbReference type="Pfam" id="PF01796"/>
    </source>
</evidence>
<feature type="domain" description="ChsH2 rubredoxin-like zinc ribbon" evidence="2">
    <location>
        <begin position="19"/>
        <end position="55"/>
    </location>
</feature>
<dbReference type="Pfam" id="PF01796">
    <property type="entry name" value="OB_ChsH2_C"/>
    <property type="match status" value="1"/>
</dbReference>
<dbReference type="PATRIC" id="fig|1008153.3.peg.3016"/>
<dbReference type="Pfam" id="PF12172">
    <property type="entry name" value="zf-ChsH2"/>
    <property type="match status" value="1"/>
</dbReference>
<dbReference type="EMBL" id="LTAZ01000010">
    <property type="protein sequence ID" value="KYH24977.1"/>
    <property type="molecule type" value="Genomic_DNA"/>
</dbReference>
<evidence type="ECO:0000313" key="3">
    <source>
        <dbReference type="EMBL" id="KYH24977.1"/>
    </source>
</evidence>
<evidence type="ECO:0000259" key="2">
    <source>
        <dbReference type="Pfam" id="PF12172"/>
    </source>
</evidence>
<evidence type="ECO:0008006" key="5">
    <source>
        <dbReference type="Google" id="ProtNLM"/>
    </source>
</evidence>
<sequence>MSWEPRPVPEPNPETERYWAAAASGELLVRECLGCGLVYHYPRALCPDCFSEDVEWREASGRGEVYSYSTARTMSGWPEEDLPLVLAYVELDDGPRMMTTIDAKPEDVEIGTRVDVRFVDTDASDVAIPVFIPVDD</sequence>
<dbReference type="InterPro" id="IPR052513">
    <property type="entry name" value="Thioester_dehydratase-like"/>
</dbReference>
<dbReference type="InterPro" id="IPR002878">
    <property type="entry name" value="ChsH2_C"/>
</dbReference>
<protein>
    <recommendedName>
        <fullName evidence="5">DUF35 domain-containing protein</fullName>
    </recommendedName>
</protein>
<dbReference type="Gene3D" id="6.10.30.10">
    <property type="match status" value="1"/>
</dbReference>
<dbReference type="SUPFAM" id="SSF50249">
    <property type="entry name" value="Nucleic acid-binding proteins"/>
    <property type="match status" value="1"/>
</dbReference>
<dbReference type="OrthoDB" id="9573at2157"/>
<reference evidence="3 4" key="1">
    <citation type="submission" date="2016-02" db="EMBL/GenBank/DDBJ databases">
        <title>Genome sequence of Halalkalicoccus paucihalophilus DSM 24557.</title>
        <authorList>
            <person name="Poehlein A."/>
            <person name="Daniel R."/>
        </authorList>
    </citation>
    <scope>NUCLEOTIDE SEQUENCE [LARGE SCALE GENOMIC DNA]</scope>
    <source>
        <strain evidence="3 4">DSM 24557</strain>
    </source>
</reference>
<accession>A0A151AC75</accession>
<dbReference type="Proteomes" id="UP000075321">
    <property type="component" value="Unassembled WGS sequence"/>
</dbReference>
<name>A0A151AC75_9EURY</name>
<dbReference type="InterPro" id="IPR022002">
    <property type="entry name" value="ChsH2_Znr"/>
</dbReference>
<proteinExistence type="predicted"/>
<dbReference type="PANTHER" id="PTHR34075">
    <property type="entry name" value="BLR3430 PROTEIN"/>
    <property type="match status" value="1"/>
</dbReference>
<feature type="domain" description="ChsH2 C-terminal OB-fold" evidence="1">
    <location>
        <begin position="56"/>
        <end position="119"/>
    </location>
</feature>
<dbReference type="InterPro" id="IPR012340">
    <property type="entry name" value="NA-bd_OB-fold"/>
</dbReference>
<organism evidence="3 4">
    <name type="scientific">Halalkalicoccus paucihalophilus</name>
    <dbReference type="NCBI Taxonomy" id="1008153"/>
    <lineage>
        <taxon>Archaea</taxon>
        <taxon>Methanobacteriati</taxon>
        <taxon>Methanobacteriota</taxon>
        <taxon>Stenosarchaea group</taxon>
        <taxon>Halobacteria</taxon>
        <taxon>Halobacteriales</taxon>
        <taxon>Halococcaceae</taxon>
        <taxon>Halalkalicoccus</taxon>
    </lineage>
</organism>
<dbReference type="PANTHER" id="PTHR34075:SF5">
    <property type="entry name" value="BLR3430 PROTEIN"/>
    <property type="match status" value="1"/>
</dbReference>
<evidence type="ECO:0000313" key="4">
    <source>
        <dbReference type="Proteomes" id="UP000075321"/>
    </source>
</evidence>
<comment type="caution">
    <text evidence="3">The sequence shown here is derived from an EMBL/GenBank/DDBJ whole genome shotgun (WGS) entry which is preliminary data.</text>
</comment>
<dbReference type="AlphaFoldDB" id="A0A151AC75"/>
<gene>
    <name evidence="3" type="ORF">HAPAU_29290</name>
</gene>
<dbReference type="RefSeq" id="WP_066383982.1">
    <property type="nucleotide sequence ID" value="NZ_LTAZ01000010.1"/>
</dbReference>
<keyword evidence="4" id="KW-1185">Reference proteome</keyword>